<sequence length="212" mass="24560">MEACCVFFACTSFVLGLFLMFEFHYFVRSLFCVLGARICKKKVHILDETQISGLCLTTDIDYLLDHMNNARFIRELDFAKMDFNFRTGLYHLVKSRGGQLFLGGTTIRYRRFIKLFSRYYITTRLIYWDDQNVYMEHRFITPRDRFINAIVLCRVRVVNCNAEDVMAELLSTSGDVEAVKKQKPEAPIELAKWIESNDISSASLRASSAAPI</sequence>
<dbReference type="SUPFAM" id="SSF54637">
    <property type="entry name" value="Thioesterase/thiol ester dehydrase-isomerase"/>
    <property type="match status" value="1"/>
</dbReference>
<dbReference type="AlphaFoldDB" id="A0A9P0LFY1"/>
<dbReference type="Pfam" id="PF13279">
    <property type="entry name" value="4HBT_2"/>
    <property type="match status" value="1"/>
</dbReference>
<accession>A0A9P0LFY1</accession>
<dbReference type="InterPro" id="IPR051490">
    <property type="entry name" value="THEM6_lcsJ_thioesterase"/>
</dbReference>
<evidence type="ECO:0000256" key="1">
    <source>
        <dbReference type="ARBA" id="ARBA00038228"/>
    </source>
</evidence>
<evidence type="ECO:0000313" key="4">
    <source>
        <dbReference type="Proteomes" id="UP001152888"/>
    </source>
</evidence>
<keyword evidence="4" id="KW-1185">Reference proteome</keyword>
<dbReference type="PANTHER" id="PTHR12475">
    <property type="match status" value="1"/>
</dbReference>
<comment type="similarity">
    <text evidence="1">Belongs to the THEM6 family.</text>
</comment>
<dbReference type="PANTHER" id="PTHR12475:SF11">
    <property type="entry name" value="PROTEIN THEM6"/>
    <property type="match status" value="1"/>
</dbReference>
<protein>
    <recommendedName>
        <fullName evidence="2">Protein THEM6</fullName>
    </recommendedName>
</protein>
<organism evidence="3 4">
    <name type="scientific">Acanthoscelides obtectus</name>
    <name type="common">Bean weevil</name>
    <name type="synonym">Bruchus obtectus</name>
    <dbReference type="NCBI Taxonomy" id="200917"/>
    <lineage>
        <taxon>Eukaryota</taxon>
        <taxon>Metazoa</taxon>
        <taxon>Ecdysozoa</taxon>
        <taxon>Arthropoda</taxon>
        <taxon>Hexapoda</taxon>
        <taxon>Insecta</taxon>
        <taxon>Pterygota</taxon>
        <taxon>Neoptera</taxon>
        <taxon>Endopterygota</taxon>
        <taxon>Coleoptera</taxon>
        <taxon>Polyphaga</taxon>
        <taxon>Cucujiformia</taxon>
        <taxon>Chrysomeloidea</taxon>
        <taxon>Chrysomelidae</taxon>
        <taxon>Bruchinae</taxon>
        <taxon>Bruchini</taxon>
        <taxon>Acanthoscelides</taxon>
    </lineage>
</organism>
<proteinExistence type="inferred from homology"/>
<name>A0A9P0LFY1_ACAOB</name>
<dbReference type="CDD" id="cd00586">
    <property type="entry name" value="4HBT"/>
    <property type="match status" value="1"/>
</dbReference>
<dbReference type="Proteomes" id="UP001152888">
    <property type="component" value="Unassembled WGS sequence"/>
</dbReference>
<dbReference type="EMBL" id="CAKOFQ010007213">
    <property type="protein sequence ID" value="CAH1995072.1"/>
    <property type="molecule type" value="Genomic_DNA"/>
</dbReference>
<comment type="caution">
    <text evidence="3">The sequence shown here is derived from an EMBL/GenBank/DDBJ whole genome shotgun (WGS) entry which is preliminary data.</text>
</comment>
<gene>
    <name evidence="3" type="ORF">ACAOBT_LOCUS22382</name>
</gene>
<reference evidence="3" key="1">
    <citation type="submission" date="2022-03" db="EMBL/GenBank/DDBJ databases">
        <authorList>
            <person name="Sayadi A."/>
        </authorList>
    </citation>
    <scope>NUCLEOTIDE SEQUENCE</scope>
</reference>
<evidence type="ECO:0000256" key="2">
    <source>
        <dbReference type="ARBA" id="ARBA00041112"/>
    </source>
</evidence>
<evidence type="ECO:0000313" key="3">
    <source>
        <dbReference type="EMBL" id="CAH1995072.1"/>
    </source>
</evidence>
<dbReference type="OrthoDB" id="265761at2759"/>
<dbReference type="InterPro" id="IPR029069">
    <property type="entry name" value="HotDog_dom_sf"/>
</dbReference>
<dbReference type="Gene3D" id="3.10.129.10">
    <property type="entry name" value="Hotdog Thioesterase"/>
    <property type="match status" value="1"/>
</dbReference>